<dbReference type="GO" id="GO:0003700">
    <property type="term" value="F:DNA-binding transcription factor activity"/>
    <property type="evidence" value="ECO:0007669"/>
    <property type="project" value="InterPro"/>
</dbReference>
<keyword evidence="3" id="KW-0804">Transcription</keyword>
<reference evidence="5 6" key="1">
    <citation type="submission" date="2018-02" db="EMBL/GenBank/DDBJ databases">
        <authorList>
            <person name="Rodrigo-Torres L."/>
            <person name="Arahal R. D."/>
            <person name="Lucena T."/>
        </authorList>
    </citation>
    <scope>NUCLEOTIDE SEQUENCE [LARGE SCALE GENOMIC DNA]</scope>
    <source>
        <strain evidence="5 6">CECT 9267</strain>
    </source>
</reference>
<evidence type="ECO:0000313" key="6">
    <source>
        <dbReference type="Proteomes" id="UP000239650"/>
    </source>
</evidence>
<proteinExistence type="predicted"/>
<dbReference type="Pfam" id="PF02311">
    <property type="entry name" value="AraC_binding"/>
    <property type="match status" value="1"/>
</dbReference>
<dbReference type="RefSeq" id="WP_016265740.1">
    <property type="nucleotide sequence ID" value="NZ_BJLN01000012.1"/>
</dbReference>
<dbReference type="GO" id="GO:0043565">
    <property type="term" value="F:sequence-specific DNA binding"/>
    <property type="evidence" value="ECO:0007669"/>
    <property type="project" value="InterPro"/>
</dbReference>
<evidence type="ECO:0000313" key="5">
    <source>
        <dbReference type="EMBL" id="SPE23334.1"/>
    </source>
</evidence>
<sequence>MGLNHSFQLHYDHTQYFHLIGGGNETVTANYYWDCRQRTGNYCLFQYTIKGQGHLQIGDSHYTLKPGDAFLATIPGNQIYSLAPDSINWQFIYLEFSPHFIDQWHQMTQDTPILNFKEHPVFVKNCLALNQIGLQNTFSDYFENTSRSAQFFFDLLRISQHTHQSAQDKYPEWLIHYRQWLDIHYDQDISLEDAADIFNKSKYTLIKVFKYYYQQSPKQYLIDLRIKKAMRLLIEHPELTVKTVAQKCGFQSANYFTKVFHKKTMYSPLKFAKENTLHDSSVHYFNN</sequence>
<dbReference type="InterPro" id="IPR037923">
    <property type="entry name" value="HTH-like"/>
</dbReference>
<dbReference type="SUPFAM" id="SSF46689">
    <property type="entry name" value="Homeodomain-like"/>
    <property type="match status" value="2"/>
</dbReference>
<dbReference type="InterPro" id="IPR003313">
    <property type="entry name" value="AraC-bd"/>
</dbReference>
<keyword evidence="2" id="KW-0238">DNA-binding</keyword>
<dbReference type="Gene3D" id="1.10.10.60">
    <property type="entry name" value="Homeodomain-like"/>
    <property type="match status" value="2"/>
</dbReference>
<evidence type="ECO:0000256" key="1">
    <source>
        <dbReference type="ARBA" id="ARBA00023015"/>
    </source>
</evidence>
<keyword evidence="1" id="KW-0805">Transcription regulation</keyword>
<gene>
    <name evidence="5" type="primary">rhaS</name>
    <name evidence="5" type="ORF">LAS9267_01945</name>
</gene>
<comment type="caution">
    <text evidence="5">The sequence shown here is derived from an EMBL/GenBank/DDBJ whole genome shotgun (WGS) entry which is preliminary data.</text>
</comment>
<protein>
    <submittedName>
        <fullName evidence="5">HTH-type transcriptional activator RhaS</fullName>
    </submittedName>
</protein>
<accession>A0AAE8LX33</accession>
<evidence type="ECO:0000259" key="4">
    <source>
        <dbReference type="PROSITE" id="PS01124"/>
    </source>
</evidence>
<dbReference type="SUPFAM" id="SSF51215">
    <property type="entry name" value="Regulatory protein AraC"/>
    <property type="match status" value="1"/>
</dbReference>
<feature type="domain" description="HTH araC/xylS-type" evidence="4">
    <location>
        <begin position="175"/>
        <end position="274"/>
    </location>
</feature>
<evidence type="ECO:0000256" key="3">
    <source>
        <dbReference type="ARBA" id="ARBA00023163"/>
    </source>
</evidence>
<dbReference type="InterPro" id="IPR009057">
    <property type="entry name" value="Homeodomain-like_sf"/>
</dbReference>
<dbReference type="Gene3D" id="2.60.120.280">
    <property type="entry name" value="Regulatory protein AraC"/>
    <property type="match status" value="1"/>
</dbReference>
<dbReference type="EMBL" id="OKRC01000012">
    <property type="protein sequence ID" value="SPE23334.1"/>
    <property type="molecule type" value="Genomic_DNA"/>
</dbReference>
<dbReference type="PANTHER" id="PTHR43280:SF2">
    <property type="entry name" value="HTH-TYPE TRANSCRIPTIONAL REGULATOR EXSA"/>
    <property type="match status" value="1"/>
</dbReference>
<evidence type="ECO:0000256" key="2">
    <source>
        <dbReference type="ARBA" id="ARBA00023125"/>
    </source>
</evidence>
<dbReference type="AlphaFoldDB" id="A0AAE8LX33"/>
<dbReference type="PANTHER" id="PTHR43280">
    <property type="entry name" value="ARAC-FAMILY TRANSCRIPTIONAL REGULATOR"/>
    <property type="match status" value="1"/>
</dbReference>
<dbReference type="Proteomes" id="UP000239650">
    <property type="component" value="Unassembled WGS sequence"/>
</dbReference>
<organism evidence="5 6">
    <name type="scientific">Latilactobacillus sakei</name>
    <name type="common">Lactobacillus sakei</name>
    <dbReference type="NCBI Taxonomy" id="1599"/>
    <lineage>
        <taxon>Bacteria</taxon>
        <taxon>Bacillati</taxon>
        <taxon>Bacillota</taxon>
        <taxon>Bacilli</taxon>
        <taxon>Lactobacillales</taxon>
        <taxon>Lactobacillaceae</taxon>
        <taxon>Latilactobacillus</taxon>
    </lineage>
</organism>
<dbReference type="PROSITE" id="PS01124">
    <property type="entry name" value="HTH_ARAC_FAMILY_2"/>
    <property type="match status" value="1"/>
</dbReference>
<dbReference type="InterPro" id="IPR018060">
    <property type="entry name" value="HTH_AraC"/>
</dbReference>
<name>A0AAE8LX33_LATSK</name>
<dbReference type="Pfam" id="PF12833">
    <property type="entry name" value="HTH_18"/>
    <property type="match status" value="1"/>
</dbReference>
<dbReference type="SMART" id="SM00342">
    <property type="entry name" value="HTH_ARAC"/>
    <property type="match status" value="1"/>
</dbReference>